<dbReference type="PANTHER" id="PTHR33164:SF43">
    <property type="entry name" value="HTH-TYPE TRANSCRIPTIONAL REPRESSOR YETL"/>
    <property type="match status" value="1"/>
</dbReference>
<evidence type="ECO:0000259" key="4">
    <source>
        <dbReference type="PROSITE" id="PS50995"/>
    </source>
</evidence>
<name>A0A523QMH4_UNCAE</name>
<dbReference type="GO" id="GO:0003700">
    <property type="term" value="F:DNA-binding transcription factor activity"/>
    <property type="evidence" value="ECO:0007669"/>
    <property type="project" value="InterPro"/>
</dbReference>
<dbReference type="InterPro" id="IPR023187">
    <property type="entry name" value="Tscrpt_reg_MarR-type_CS"/>
</dbReference>
<evidence type="ECO:0000313" key="5">
    <source>
        <dbReference type="EMBL" id="TES86988.1"/>
    </source>
</evidence>
<dbReference type="GO" id="GO:0006950">
    <property type="term" value="P:response to stress"/>
    <property type="evidence" value="ECO:0007669"/>
    <property type="project" value="TreeGrafter"/>
</dbReference>
<keyword evidence="3" id="KW-0804">Transcription</keyword>
<dbReference type="Gene3D" id="1.10.10.10">
    <property type="entry name" value="Winged helix-like DNA-binding domain superfamily/Winged helix DNA-binding domain"/>
    <property type="match status" value="1"/>
</dbReference>
<evidence type="ECO:0000313" key="6">
    <source>
        <dbReference type="Proteomes" id="UP000320781"/>
    </source>
</evidence>
<evidence type="ECO:0000256" key="1">
    <source>
        <dbReference type="ARBA" id="ARBA00023015"/>
    </source>
</evidence>
<proteinExistence type="predicted"/>
<gene>
    <name evidence="5" type="ORF">E3J95_00560</name>
</gene>
<dbReference type="GO" id="GO:0003677">
    <property type="term" value="F:DNA binding"/>
    <property type="evidence" value="ECO:0007669"/>
    <property type="project" value="UniProtKB-KW"/>
</dbReference>
<feature type="domain" description="HTH marR-type" evidence="4">
    <location>
        <begin position="10"/>
        <end position="142"/>
    </location>
</feature>
<dbReference type="SMART" id="SM00347">
    <property type="entry name" value="HTH_MARR"/>
    <property type="match status" value="1"/>
</dbReference>
<dbReference type="Pfam" id="PF01047">
    <property type="entry name" value="MarR"/>
    <property type="match status" value="1"/>
</dbReference>
<dbReference type="PROSITE" id="PS50995">
    <property type="entry name" value="HTH_MARR_2"/>
    <property type="match status" value="1"/>
</dbReference>
<dbReference type="InterPro" id="IPR000835">
    <property type="entry name" value="HTH_MarR-typ"/>
</dbReference>
<dbReference type="PANTHER" id="PTHR33164">
    <property type="entry name" value="TRANSCRIPTIONAL REGULATOR, MARR FAMILY"/>
    <property type="match status" value="1"/>
</dbReference>
<dbReference type="InterPro" id="IPR039422">
    <property type="entry name" value="MarR/SlyA-like"/>
</dbReference>
<sequence length="149" mass="17024">MMGKEIKECVDEVMVLLPELAKAFRTDQPQEILHMDISFPEICVLGQLSSSQEPTMSELGKSISMDLSTLTRTVDKLVEKEFVVRKSDPEDRRMVRVAITAGGRKIMGRFEEQRRKKIESMLREMTSEERSNLLSIFKTLHARIHGKAG</sequence>
<dbReference type="Proteomes" id="UP000320781">
    <property type="component" value="Unassembled WGS sequence"/>
</dbReference>
<dbReference type="AlphaFoldDB" id="A0A523QMH4"/>
<dbReference type="InterPro" id="IPR036390">
    <property type="entry name" value="WH_DNA-bd_sf"/>
</dbReference>
<protein>
    <submittedName>
        <fullName evidence="5">MarR family transcriptional regulator</fullName>
    </submittedName>
</protein>
<evidence type="ECO:0000256" key="3">
    <source>
        <dbReference type="ARBA" id="ARBA00023163"/>
    </source>
</evidence>
<reference evidence="5 6" key="1">
    <citation type="submission" date="2019-03" db="EMBL/GenBank/DDBJ databases">
        <title>Metabolic potential of uncultured bacteria and archaea associated with petroleum seepage in deep-sea sediments.</title>
        <authorList>
            <person name="Dong X."/>
            <person name="Hubert C."/>
        </authorList>
    </citation>
    <scope>NUCLEOTIDE SEQUENCE [LARGE SCALE GENOMIC DNA]</scope>
    <source>
        <strain evidence="5">E44_bin92</strain>
    </source>
</reference>
<keyword evidence="2" id="KW-0238">DNA-binding</keyword>
<dbReference type="SUPFAM" id="SSF46785">
    <property type="entry name" value="Winged helix' DNA-binding domain"/>
    <property type="match status" value="1"/>
</dbReference>
<dbReference type="InterPro" id="IPR036388">
    <property type="entry name" value="WH-like_DNA-bd_sf"/>
</dbReference>
<dbReference type="EMBL" id="SOKU01000024">
    <property type="protein sequence ID" value="TES86988.1"/>
    <property type="molecule type" value="Genomic_DNA"/>
</dbReference>
<dbReference type="PRINTS" id="PR00598">
    <property type="entry name" value="HTHMARR"/>
</dbReference>
<accession>A0A523QMH4</accession>
<evidence type="ECO:0000256" key="2">
    <source>
        <dbReference type="ARBA" id="ARBA00023125"/>
    </source>
</evidence>
<comment type="caution">
    <text evidence="5">The sequence shown here is derived from an EMBL/GenBank/DDBJ whole genome shotgun (WGS) entry which is preliminary data.</text>
</comment>
<dbReference type="PROSITE" id="PS01117">
    <property type="entry name" value="HTH_MARR_1"/>
    <property type="match status" value="1"/>
</dbReference>
<keyword evidence="1" id="KW-0805">Transcription regulation</keyword>
<organism evidence="5 6">
    <name type="scientific">Aerophobetes bacterium</name>
    <dbReference type="NCBI Taxonomy" id="2030807"/>
    <lineage>
        <taxon>Bacteria</taxon>
        <taxon>Candidatus Aerophobota</taxon>
    </lineage>
</organism>